<proteinExistence type="predicted"/>
<reference evidence="2 3" key="1">
    <citation type="submission" date="2006-01" db="EMBL/GenBank/DDBJ databases">
        <authorList>
            <person name="Hagstrom A."/>
            <person name="Ferriera S."/>
            <person name="Johnson J."/>
            <person name="Kravitz S."/>
            <person name="Halpern A."/>
            <person name="Remington K."/>
            <person name="Beeson K."/>
            <person name="Tran B."/>
            <person name="Rogers Y.-H."/>
            <person name="Friedman R."/>
            <person name="Venter J.C."/>
        </authorList>
    </citation>
    <scope>NUCLEOTIDE SEQUENCE [LARGE SCALE GENOMIC DNA]</scope>
    <source>
        <strain evidence="2 3">SKA53</strain>
    </source>
</reference>
<dbReference type="Gene3D" id="1.10.150.690">
    <property type="entry name" value="DUF2063"/>
    <property type="match status" value="1"/>
</dbReference>
<organism evidence="2 3">
    <name type="scientific">Yoonia vestfoldensis SKA53</name>
    <dbReference type="NCBI Taxonomy" id="314232"/>
    <lineage>
        <taxon>Bacteria</taxon>
        <taxon>Pseudomonadati</taxon>
        <taxon>Pseudomonadota</taxon>
        <taxon>Alphaproteobacteria</taxon>
        <taxon>Rhodobacterales</taxon>
        <taxon>Paracoccaceae</taxon>
        <taxon>Yoonia</taxon>
    </lineage>
</organism>
<keyword evidence="3" id="KW-1185">Reference proteome</keyword>
<dbReference type="InterPro" id="IPR018640">
    <property type="entry name" value="DUF2063"/>
</dbReference>
<comment type="caution">
    <text evidence="2">The sequence shown here is derived from an EMBL/GenBank/DDBJ whole genome shotgun (WGS) entry which is preliminary data.</text>
</comment>
<dbReference type="eggNOG" id="COG3219">
    <property type="taxonomic scope" value="Bacteria"/>
</dbReference>
<dbReference type="HOGENOM" id="CLU_086594_0_1_5"/>
<dbReference type="EMBL" id="AAMS01000007">
    <property type="protein sequence ID" value="EAQ05726.1"/>
    <property type="molecule type" value="Genomic_DNA"/>
</dbReference>
<dbReference type="Proteomes" id="UP000004507">
    <property type="component" value="Unassembled WGS sequence"/>
</dbReference>
<evidence type="ECO:0000313" key="3">
    <source>
        <dbReference type="Proteomes" id="UP000004507"/>
    </source>
</evidence>
<name>A3V7S6_9RHOB</name>
<feature type="domain" description="Putative DNA-binding" evidence="1">
    <location>
        <begin position="16"/>
        <end position="105"/>
    </location>
</feature>
<gene>
    <name evidence="2" type="ORF">SKA53_06467</name>
</gene>
<protein>
    <recommendedName>
        <fullName evidence="1">Putative DNA-binding domain-containing protein</fullName>
    </recommendedName>
</protein>
<dbReference type="STRING" id="314232.SKA53_06467"/>
<evidence type="ECO:0000313" key="2">
    <source>
        <dbReference type="EMBL" id="EAQ05726.1"/>
    </source>
</evidence>
<sequence length="255" mass="27159">MCKGRRPMQPDSHAAQQQAFEAALWQQDPPAGLSAPVMAEVAQRFAVYRNNVQHSLTRALAGRFAVVEQLVGPTFFTAMARVHIAQDPPQSPVLLGWGATFADFLDGFAPVAHLPFLGDVARLEYARGLAYHAADAMPVAADALAVDDPATLRLGLHPSVQLFTSPHPALQIWQAHQTGGTRAPLRAGPDHALIARAPDFSIVTAPLDEDTYAVLRALVAGDRLGDAATHAEPTTALVLLLRHGLITTIDTGVSP</sequence>
<dbReference type="InterPro" id="IPR044922">
    <property type="entry name" value="DUF2063_N_sf"/>
</dbReference>
<dbReference type="Pfam" id="PF09836">
    <property type="entry name" value="DUF2063"/>
    <property type="match status" value="1"/>
</dbReference>
<dbReference type="AlphaFoldDB" id="A3V7S6"/>
<evidence type="ECO:0000259" key="1">
    <source>
        <dbReference type="Pfam" id="PF09836"/>
    </source>
</evidence>
<accession>A3V7S6</accession>